<comment type="caution">
    <text evidence="1">The sequence shown here is derived from an EMBL/GenBank/DDBJ whole genome shotgun (WGS) entry which is preliminary data.</text>
</comment>
<proteinExistence type="predicted"/>
<protein>
    <recommendedName>
        <fullName evidence="2">HEAT repeat domain-containing protein</fullName>
    </recommendedName>
</protein>
<reference evidence="1" key="1">
    <citation type="journal article" date="2014" name="Front. Microbiol.">
        <title>High frequency of phylogenetically diverse reductive dehalogenase-homologous genes in deep subseafloor sedimentary metagenomes.</title>
        <authorList>
            <person name="Kawai M."/>
            <person name="Futagami T."/>
            <person name="Toyoda A."/>
            <person name="Takaki Y."/>
            <person name="Nishi S."/>
            <person name="Hori S."/>
            <person name="Arai W."/>
            <person name="Tsubouchi T."/>
            <person name="Morono Y."/>
            <person name="Uchiyama I."/>
            <person name="Ito T."/>
            <person name="Fujiyama A."/>
            <person name="Inagaki F."/>
            <person name="Takami H."/>
        </authorList>
    </citation>
    <scope>NUCLEOTIDE SEQUENCE</scope>
    <source>
        <strain evidence="1">Expedition CK06-06</strain>
    </source>
</reference>
<feature type="non-terminal residue" evidence="1">
    <location>
        <position position="1"/>
    </location>
</feature>
<dbReference type="InterPro" id="IPR011030">
    <property type="entry name" value="Lipovitellin_superhlx_dom"/>
</dbReference>
<gene>
    <name evidence="1" type="ORF">S06H3_33999</name>
</gene>
<evidence type="ECO:0008006" key="2">
    <source>
        <dbReference type="Google" id="ProtNLM"/>
    </source>
</evidence>
<evidence type="ECO:0000313" key="1">
    <source>
        <dbReference type="EMBL" id="GAI26508.1"/>
    </source>
</evidence>
<dbReference type="SUPFAM" id="SSF48431">
    <property type="entry name" value="Lipovitellin-phosvitin complex, superhelical domain"/>
    <property type="match status" value="1"/>
</dbReference>
<accession>X1M5C8</accession>
<organism evidence="1">
    <name type="scientific">marine sediment metagenome</name>
    <dbReference type="NCBI Taxonomy" id="412755"/>
    <lineage>
        <taxon>unclassified sequences</taxon>
        <taxon>metagenomes</taxon>
        <taxon>ecological metagenomes</taxon>
    </lineage>
</organism>
<sequence length="67" mass="7464">ELKKLETIATDMELAGKMRIQAVDQLGEIGTHEALLVLLSLAANDKLNIDERDHTLKRARAIVKKGR</sequence>
<name>X1M5C8_9ZZZZ</name>
<dbReference type="AlphaFoldDB" id="X1M5C8"/>
<dbReference type="EMBL" id="BARV01020366">
    <property type="protein sequence ID" value="GAI26508.1"/>
    <property type="molecule type" value="Genomic_DNA"/>
</dbReference>